<dbReference type="Gramene" id="BGIOSGA033973-TA">
    <property type="protein sequence ID" value="BGIOSGA033973-PA"/>
    <property type="gene ID" value="BGIOSGA033973"/>
</dbReference>
<name>A2ZEE0_ORYSI</name>
<evidence type="ECO:0000313" key="3">
    <source>
        <dbReference type="Proteomes" id="UP000007015"/>
    </source>
</evidence>
<dbReference type="EMBL" id="CM000136">
    <property type="protein sequence ID" value="EAY80974.1"/>
    <property type="molecule type" value="Genomic_DNA"/>
</dbReference>
<proteinExistence type="predicted"/>
<protein>
    <submittedName>
        <fullName evidence="2">Uncharacterized protein</fullName>
    </submittedName>
</protein>
<sequence>MAATFDAMETHRGEEDIGGDGMSGNLRGMHRQWFERKPEGMWLRRVAMSLIVLAKLKLLGAHASFARGLLVCHHLCTVRVLVLTSMEEKGRQDQHASHELTSPLASIDLLAIGVERQGRSGSDTSCHHCCRSHRLWRVLTNSLPPRSMVILGMPDGDSELGEDSKEKRRG</sequence>
<organism evidence="2 3">
    <name type="scientific">Oryza sativa subsp. indica</name>
    <name type="common">Rice</name>
    <dbReference type="NCBI Taxonomy" id="39946"/>
    <lineage>
        <taxon>Eukaryota</taxon>
        <taxon>Viridiplantae</taxon>
        <taxon>Streptophyta</taxon>
        <taxon>Embryophyta</taxon>
        <taxon>Tracheophyta</taxon>
        <taxon>Spermatophyta</taxon>
        <taxon>Magnoliopsida</taxon>
        <taxon>Liliopsida</taxon>
        <taxon>Poales</taxon>
        <taxon>Poaceae</taxon>
        <taxon>BOP clade</taxon>
        <taxon>Oryzoideae</taxon>
        <taxon>Oryzeae</taxon>
        <taxon>Oryzinae</taxon>
        <taxon>Oryza</taxon>
        <taxon>Oryza sativa</taxon>
    </lineage>
</organism>
<reference evidence="2 3" key="1">
    <citation type="journal article" date="2005" name="PLoS Biol.">
        <title>The genomes of Oryza sativa: a history of duplications.</title>
        <authorList>
            <person name="Yu J."/>
            <person name="Wang J."/>
            <person name="Lin W."/>
            <person name="Li S."/>
            <person name="Li H."/>
            <person name="Zhou J."/>
            <person name="Ni P."/>
            <person name="Dong W."/>
            <person name="Hu S."/>
            <person name="Zeng C."/>
            <person name="Zhang J."/>
            <person name="Zhang Y."/>
            <person name="Li R."/>
            <person name="Xu Z."/>
            <person name="Li S."/>
            <person name="Li X."/>
            <person name="Zheng H."/>
            <person name="Cong L."/>
            <person name="Lin L."/>
            <person name="Yin J."/>
            <person name="Geng J."/>
            <person name="Li G."/>
            <person name="Shi J."/>
            <person name="Liu J."/>
            <person name="Lv H."/>
            <person name="Li J."/>
            <person name="Wang J."/>
            <person name="Deng Y."/>
            <person name="Ran L."/>
            <person name="Shi X."/>
            <person name="Wang X."/>
            <person name="Wu Q."/>
            <person name="Li C."/>
            <person name="Ren X."/>
            <person name="Wang J."/>
            <person name="Wang X."/>
            <person name="Li D."/>
            <person name="Liu D."/>
            <person name="Zhang X."/>
            <person name="Ji Z."/>
            <person name="Zhao W."/>
            <person name="Sun Y."/>
            <person name="Zhang Z."/>
            <person name="Bao J."/>
            <person name="Han Y."/>
            <person name="Dong L."/>
            <person name="Ji J."/>
            <person name="Chen P."/>
            <person name="Wu S."/>
            <person name="Liu J."/>
            <person name="Xiao Y."/>
            <person name="Bu D."/>
            <person name="Tan J."/>
            <person name="Yang L."/>
            <person name="Ye C."/>
            <person name="Zhang J."/>
            <person name="Xu J."/>
            <person name="Zhou Y."/>
            <person name="Yu Y."/>
            <person name="Zhang B."/>
            <person name="Zhuang S."/>
            <person name="Wei H."/>
            <person name="Liu B."/>
            <person name="Lei M."/>
            <person name="Yu H."/>
            <person name="Li Y."/>
            <person name="Xu H."/>
            <person name="Wei S."/>
            <person name="He X."/>
            <person name="Fang L."/>
            <person name="Zhang Z."/>
            <person name="Zhang Y."/>
            <person name="Huang X."/>
            <person name="Su Z."/>
            <person name="Tong W."/>
            <person name="Li J."/>
            <person name="Tong Z."/>
            <person name="Li S."/>
            <person name="Ye J."/>
            <person name="Wang L."/>
            <person name="Fang L."/>
            <person name="Lei T."/>
            <person name="Chen C."/>
            <person name="Chen H."/>
            <person name="Xu Z."/>
            <person name="Li H."/>
            <person name="Huang H."/>
            <person name="Zhang F."/>
            <person name="Xu H."/>
            <person name="Li N."/>
            <person name="Zhao C."/>
            <person name="Li S."/>
            <person name="Dong L."/>
            <person name="Huang Y."/>
            <person name="Li L."/>
            <person name="Xi Y."/>
            <person name="Qi Q."/>
            <person name="Li W."/>
            <person name="Zhang B."/>
            <person name="Hu W."/>
            <person name="Zhang Y."/>
            <person name="Tian X."/>
            <person name="Jiao Y."/>
            <person name="Liang X."/>
            <person name="Jin J."/>
            <person name="Gao L."/>
            <person name="Zheng W."/>
            <person name="Hao B."/>
            <person name="Liu S."/>
            <person name="Wang W."/>
            <person name="Yuan L."/>
            <person name="Cao M."/>
            <person name="McDermott J."/>
            <person name="Samudrala R."/>
            <person name="Wang J."/>
            <person name="Wong G.K."/>
            <person name="Yang H."/>
        </authorList>
    </citation>
    <scope>NUCLEOTIDE SEQUENCE [LARGE SCALE GENOMIC DNA]</scope>
    <source>
        <strain evidence="3">cv. 93-11</strain>
    </source>
</reference>
<evidence type="ECO:0000313" key="2">
    <source>
        <dbReference type="EMBL" id="EAY80974.1"/>
    </source>
</evidence>
<dbReference type="Proteomes" id="UP000007015">
    <property type="component" value="Chromosome 11"/>
</dbReference>
<evidence type="ECO:0000256" key="1">
    <source>
        <dbReference type="SAM" id="MobiDB-lite"/>
    </source>
</evidence>
<feature type="region of interest" description="Disordered" evidence="1">
    <location>
        <begin position="1"/>
        <end position="23"/>
    </location>
</feature>
<dbReference type="HOGENOM" id="CLU_1573233_0_0_1"/>
<feature type="region of interest" description="Disordered" evidence="1">
    <location>
        <begin position="151"/>
        <end position="170"/>
    </location>
</feature>
<keyword evidence="3" id="KW-1185">Reference proteome</keyword>
<accession>A2ZEE0</accession>
<gene>
    <name evidence="2" type="ORF">OsI_36155</name>
</gene>
<dbReference type="AlphaFoldDB" id="A2ZEE0"/>